<name>B6HTM3_PENRW</name>
<sequence length="105" mass="11579">MAGGPRGVRALGLLASSMRLLQFYCAEIGRNRHGASTYPSPKKSLSWLMADPAFARTGLFYATGCMAMLNHAFGLWQCYSKKSGPCRFYIEFPYQVRVIACVNGS</sequence>
<organism evidence="2 3">
    <name type="scientific">Penicillium rubens (strain ATCC 28089 / DSM 1075 / NRRL 1951 / Wisconsin 54-1255)</name>
    <name type="common">Penicillium chrysogenum</name>
    <dbReference type="NCBI Taxonomy" id="500485"/>
    <lineage>
        <taxon>Eukaryota</taxon>
        <taxon>Fungi</taxon>
        <taxon>Dikarya</taxon>
        <taxon>Ascomycota</taxon>
        <taxon>Pezizomycotina</taxon>
        <taxon>Eurotiomycetes</taxon>
        <taxon>Eurotiomycetidae</taxon>
        <taxon>Eurotiales</taxon>
        <taxon>Aspergillaceae</taxon>
        <taxon>Penicillium</taxon>
        <taxon>Penicillium chrysogenum species complex</taxon>
    </lineage>
</organism>
<reference evidence="2 3" key="1">
    <citation type="journal article" date="2008" name="Nat. Biotechnol.">
        <title>Genome sequencing and analysis of the filamentous fungus Penicillium chrysogenum.</title>
        <authorList>
            <person name="van den Berg M.A."/>
            <person name="Albang R."/>
            <person name="Albermann K."/>
            <person name="Badger J.H."/>
            <person name="Daran J.-M."/>
            <person name="Driessen A.J.M."/>
            <person name="Garcia-Estrada C."/>
            <person name="Fedorova N.D."/>
            <person name="Harris D.M."/>
            <person name="Heijne W.H.M."/>
            <person name="Joardar V.S."/>
            <person name="Kiel J.A.K.W."/>
            <person name="Kovalchuk A."/>
            <person name="Martin J.F."/>
            <person name="Nierman W.C."/>
            <person name="Nijland J.G."/>
            <person name="Pronk J.T."/>
            <person name="Roubos J.A."/>
            <person name="van der Klei I.J."/>
            <person name="van Peij N.N.M.E."/>
            <person name="Veenhuis M."/>
            <person name="von Doehren H."/>
            <person name="Wagner C."/>
            <person name="Wortman J.R."/>
            <person name="Bovenberg R.A.L."/>
        </authorList>
    </citation>
    <scope>NUCLEOTIDE SEQUENCE [LARGE SCALE GENOMIC DNA]</scope>
    <source>
        <strain evidence="3">ATCC 28089 / DSM 1075 / NRRL 1951 / Wisconsin 54-1255</strain>
    </source>
</reference>
<dbReference type="AlphaFoldDB" id="B6HTM3"/>
<dbReference type="VEuPathDB" id="FungiDB:PCH_Pc22g13700"/>
<evidence type="ECO:0000313" key="2">
    <source>
        <dbReference type="EMBL" id="CAP98658.1"/>
    </source>
</evidence>
<keyword evidence="1" id="KW-0732">Signal</keyword>
<accession>B6HTM3</accession>
<protein>
    <submittedName>
        <fullName evidence="2">Uncharacterized protein</fullName>
    </submittedName>
</protein>
<feature type="signal peptide" evidence="1">
    <location>
        <begin position="1"/>
        <end position="26"/>
    </location>
</feature>
<evidence type="ECO:0000313" key="3">
    <source>
        <dbReference type="Proteomes" id="UP000000724"/>
    </source>
</evidence>
<proteinExistence type="predicted"/>
<evidence type="ECO:0000256" key="1">
    <source>
        <dbReference type="SAM" id="SignalP"/>
    </source>
</evidence>
<gene>
    <name evidence="2" type="ORF">Pc22g13700</name>
    <name evidence="2" type="ORF">PCH_Pc22g13700</name>
</gene>
<feature type="chain" id="PRO_5002843754" evidence="1">
    <location>
        <begin position="27"/>
        <end position="105"/>
    </location>
</feature>
<keyword evidence="3" id="KW-1185">Reference proteome</keyword>
<dbReference type="Proteomes" id="UP000000724">
    <property type="component" value="Contig Pc00c22"/>
</dbReference>
<dbReference type="HOGENOM" id="CLU_2237483_0_0_1"/>
<dbReference type="OrthoDB" id="10424059at2759"/>
<dbReference type="EMBL" id="AM920437">
    <property type="protein sequence ID" value="CAP98658.1"/>
    <property type="molecule type" value="Genomic_DNA"/>
</dbReference>